<dbReference type="Pfam" id="PF01148">
    <property type="entry name" value="CTP_transf_1"/>
    <property type="match status" value="1"/>
</dbReference>
<dbReference type="Proteomes" id="UP001501009">
    <property type="component" value="Unassembled WGS sequence"/>
</dbReference>
<accession>A0ABP7II53</accession>
<evidence type="ECO:0000256" key="14">
    <source>
        <dbReference type="ARBA" id="ARBA00023098"/>
    </source>
</evidence>
<gene>
    <name evidence="21" type="ORF">GCM10022403_060730</name>
</gene>
<keyword evidence="9" id="KW-0444">Lipid biosynthesis</keyword>
<evidence type="ECO:0000256" key="12">
    <source>
        <dbReference type="ARBA" id="ARBA00022695"/>
    </source>
</evidence>
<feature type="transmembrane region" description="Helical" evidence="20">
    <location>
        <begin position="138"/>
        <end position="154"/>
    </location>
</feature>
<evidence type="ECO:0000313" key="22">
    <source>
        <dbReference type="Proteomes" id="UP001501009"/>
    </source>
</evidence>
<comment type="pathway">
    <text evidence="3 18">Phospholipid metabolism; CDP-diacylglycerol biosynthesis; CDP-diacylglycerol from sn-glycerol 3-phosphate: step 3/3.</text>
</comment>
<evidence type="ECO:0000256" key="19">
    <source>
        <dbReference type="SAM" id="MobiDB-lite"/>
    </source>
</evidence>
<evidence type="ECO:0000256" key="16">
    <source>
        <dbReference type="ARBA" id="ARBA00023209"/>
    </source>
</evidence>
<evidence type="ECO:0000256" key="11">
    <source>
        <dbReference type="ARBA" id="ARBA00022692"/>
    </source>
</evidence>
<keyword evidence="13 20" id="KW-1133">Transmembrane helix</keyword>
<evidence type="ECO:0000256" key="15">
    <source>
        <dbReference type="ARBA" id="ARBA00023136"/>
    </source>
</evidence>
<evidence type="ECO:0000256" key="9">
    <source>
        <dbReference type="ARBA" id="ARBA00022516"/>
    </source>
</evidence>
<organism evidence="21 22">
    <name type="scientific">Streptomyces coacervatus</name>
    <dbReference type="NCBI Taxonomy" id="647381"/>
    <lineage>
        <taxon>Bacteria</taxon>
        <taxon>Bacillati</taxon>
        <taxon>Actinomycetota</taxon>
        <taxon>Actinomycetes</taxon>
        <taxon>Kitasatosporales</taxon>
        <taxon>Streptomycetaceae</taxon>
        <taxon>Streptomyces</taxon>
    </lineage>
</organism>
<keyword evidence="17" id="KW-1208">Phospholipid metabolism</keyword>
<evidence type="ECO:0000313" key="21">
    <source>
        <dbReference type="EMBL" id="GAA3819150.1"/>
    </source>
</evidence>
<feature type="transmembrane region" description="Helical" evidence="20">
    <location>
        <begin position="190"/>
        <end position="207"/>
    </location>
</feature>
<feature type="transmembrane region" description="Helical" evidence="20">
    <location>
        <begin position="245"/>
        <end position="264"/>
    </location>
</feature>
<sequence>MNDSSWGAPPHTGSGTGYWGPSAQGHVQGAAPAGPAYDAPKAQQTRPMPIVPEVPAYGGDQDDDRGAARLSGPLFRDQPPQSPPHPAAQQNPEPMPDAPQPAPRPQKKSAGRDLGAAIGVGVALGVVIIASLFVVKAVFVGVVAVAVVVGLWELTSRLQERKGIKAPLVPLALGGAAMVVAGYVRGPEGAWVAMALTALAVLVWRMTEPPEGYLKDVTAGVFAAFYVPFLATFVALMLTADDGPWRVLTFLLLTVVSDTGAYAVGWRFGKHKLAPRISPGKTREGLLGAVTFAMVAGALCMQFLIDDGSWWQGLLLGLAVAGSATLGDLGESMIKRDLGIKDMGTLLPGHGGIMDRLDSLLPTAPVAWLLLVVFVGSG</sequence>
<keyword evidence="11 18" id="KW-0812">Transmembrane</keyword>
<evidence type="ECO:0000256" key="8">
    <source>
        <dbReference type="ARBA" id="ARBA00022475"/>
    </source>
</evidence>
<dbReference type="PANTHER" id="PTHR46382:SF1">
    <property type="entry name" value="PHOSPHATIDATE CYTIDYLYLTRANSFERASE"/>
    <property type="match status" value="1"/>
</dbReference>
<evidence type="ECO:0000256" key="18">
    <source>
        <dbReference type="RuleBase" id="RU003938"/>
    </source>
</evidence>
<comment type="catalytic activity">
    <reaction evidence="1 18">
        <text>a 1,2-diacyl-sn-glycero-3-phosphate + CTP + H(+) = a CDP-1,2-diacyl-sn-glycerol + diphosphate</text>
        <dbReference type="Rhea" id="RHEA:16229"/>
        <dbReference type="ChEBI" id="CHEBI:15378"/>
        <dbReference type="ChEBI" id="CHEBI:33019"/>
        <dbReference type="ChEBI" id="CHEBI:37563"/>
        <dbReference type="ChEBI" id="CHEBI:58332"/>
        <dbReference type="ChEBI" id="CHEBI:58608"/>
        <dbReference type="EC" id="2.7.7.41"/>
    </reaction>
</comment>
<feature type="transmembrane region" description="Helical" evidence="20">
    <location>
        <begin position="114"/>
        <end position="132"/>
    </location>
</feature>
<evidence type="ECO:0000256" key="3">
    <source>
        <dbReference type="ARBA" id="ARBA00005119"/>
    </source>
</evidence>
<evidence type="ECO:0000256" key="13">
    <source>
        <dbReference type="ARBA" id="ARBA00022989"/>
    </source>
</evidence>
<feature type="compositionally biased region" description="Pro residues" evidence="19">
    <location>
        <begin position="93"/>
        <end position="104"/>
    </location>
</feature>
<keyword evidence="22" id="KW-1185">Reference proteome</keyword>
<evidence type="ECO:0000256" key="20">
    <source>
        <dbReference type="SAM" id="Phobius"/>
    </source>
</evidence>
<dbReference type="InterPro" id="IPR000374">
    <property type="entry name" value="PC_trans"/>
</dbReference>
<protein>
    <recommendedName>
        <fullName evidence="7 18">Phosphatidate cytidylyltransferase</fullName>
        <ecNumber evidence="6 18">2.7.7.41</ecNumber>
    </recommendedName>
</protein>
<dbReference type="EC" id="2.7.7.41" evidence="6 18"/>
<comment type="pathway">
    <text evidence="4">Lipid metabolism.</text>
</comment>
<dbReference type="GO" id="GO:0016779">
    <property type="term" value="F:nucleotidyltransferase activity"/>
    <property type="evidence" value="ECO:0007669"/>
    <property type="project" value="UniProtKB-KW"/>
</dbReference>
<dbReference type="PROSITE" id="PS01315">
    <property type="entry name" value="CDS"/>
    <property type="match status" value="1"/>
</dbReference>
<keyword evidence="8" id="KW-1003">Cell membrane</keyword>
<evidence type="ECO:0000256" key="7">
    <source>
        <dbReference type="ARBA" id="ARBA00019373"/>
    </source>
</evidence>
<keyword evidence="15 20" id="KW-0472">Membrane</keyword>
<feature type="transmembrane region" description="Helical" evidence="20">
    <location>
        <begin position="360"/>
        <end position="377"/>
    </location>
</feature>
<feature type="region of interest" description="Disordered" evidence="19">
    <location>
        <begin position="1"/>
        <end position="111"/>
    </location>
</feature>
<reference evidence="22" key="1">
    <citation type="journal article" date="2019" name="Int. J. Syst. Evol. Microbiol.">
        <title>The Global Catalogue of Microorganisms (GCM) 10K type strain sequencing project: providing services to taxonomists for standard genome sequencing and annotation.</title>
        <authorList>
            <consortium name="The Broad Institute Genomics Platform"/>
            <consortium name="The Broad Institute Genome Sequencing Center for Infectious Disease"/>
            <person name="Wu L."/>
            <person name="Ma J."/>
        </authorList>
    </citation>
    <scope>NUCLEOTIDE SEQUENCE [LARGE SCALE GENOMIC DNA]</scope>
    <source>
        <strain evidence="22">JCM 17138</strain>
    </source>
</reference>
<comment type="subcellular location">
    <subcellularLocation>
        <location evidence="2">Cell membrane</location>
        <topology evidence="2">Multi-pass membrane protein</topology>
    </subcellularLocation>
</comment>
<name>A0ABP7II53_9ACTN</name>
<evidence type="ECO:0000256" key="1">
    <source>
        <dbReference type="ARBA" id="ARBA00001698"/>
    </source>
</evidence>
<feature type="transmembrane region" description="Helical" evidence="20">
    <location>
        <begin position="219"/>
        <end position="239"/>
    </location>
</feature>
<comment type="caution">
    <text evidence="21">The sequence shown here is derived from an EMBL/GenBank/DDBJ whole genome shotgun (WGS) entry which is preliminary data.</text>
</comment>
<evidence type="ECO:0000256" key="2">
    <source>
        <dbReference type="ARBA" id="ARBA00004651"/>
    </source>
</evidence>
<dbReference type="RefSeq" id="WP_275776636.1">
    <property type="nucleotide sequence ID" value="NZ_BAABDE010000023.1"/>
</dbReference>
<keyword evidence="16" id="KW-0594">Phospholipid biosynthesis</keyword>
<comment type="similarity">
    <text evidence="5 18">Belongs to the CDS family.</text>
</comment>
<evidence type="ECO:0000256" key="5">
    <source>
        <dbReference type="ARBA" id="ARBA00010185"/>
    </source>
</evidence>
<feature type="transmembrane region" description="Helical" evidence="20">
    <location>
        <begin position="285"/>
        <end position="304"/>
    </location>
</feature>
<feature type="transmembrane region" description="Helical" evidence="20">
    <location>
        <begin position="166"/>
        <end position="184"/>
    </location>
</feature>
<dbReference type="PANTHER" id="PTHR46382">
    <property type="entry name" value="PHOSPHATIDATE CYTIDYLYLTRANSFERASE"/>
    <property type="match status" value="1"/>
</dbReference>
<evidence type="ECO:0000256" key="6">
    <source>
        <dbReference type="ARBA" id="ARBA00012487"/>
    </source>
</evidence>
<feature type="compositionally biased region" description="Low complexity" evidence="19">
    <location>
        <begin position="30"/>
        <end position="42"/>
    </location>
</feature>
<keyword evidence="12 18" id="KW-0548">Nucleotidyltransferase</keyword>
<proteinExistence type="inferred from homology"/>
<evidence type="ECO:0000256" key="10">
    <source>
        <dbReference type="ARBA" id="ARBA00022679"/>
    </source>
</evidence>
<keyword evidence="14" id="KW-0443">Lipid metabolism</keyword>
<keyword evidence="10 18" id="KW-0808">Transferase</keyword>
<evidence type="ECO:0000256" key="4">
    <source>
        <dbReference type="ARBA" id="ARBA00005189"/>
    </source>
</evidence>
<dbReference type="EMBL" id="BAABDE010000023">
    <property type="protein sequence ID" value="GAA3819150.1"/>
    <property type="molecule type" value="Genomic_DNA"/>
</dbReference>
<evidence type="ECO:0000256" key="17">
    <source>
        <dbReference type="ARBA" id="ARBA00023264"/>
    </source>
</evidence>